<dbReference type="SFLD" id="SFLDG01118">
    <property type="entry name" value="activating_enzymes__group_2"/>
    <property type="match status" value="1"/>
</dbReference>
<dbReference type="PIRSF" id="PIRSF000371">
    <property type="entry name" value="PFL_act_enz"/>
    <property type="match status" value="1"/>
</dbReference>
<evidence type="ECO:0000256" key="8">
    <source>
        <dbReference type="ARBA" id="ARBA00023014"/>
    </source>
</evidence>
<comment type="catalytic activity">
    <reaction evidence="9">
        <text>glycyl-[protein] + reduced [flavodoxin] + S-adenosyl-L-methionine = glycin-2-yl radical-[protein] + semiquinone [flavodoxin] + 5'-deoxyadenosine + L-methionine + H(+)</text>
        <dbReference type="Rhea" id="RHEA:61976"/>
        <dbReference type="Rhea" id="RHEA-COMP:10622"/>
        <dbReference type="Rhea" id="RHEA-COMP:14480"/>
        <dbReference type="Rhea" id="RHEA-COMP:15993"/>
        <dbReference type="Rhea" id="RHEA-COMP:15994"/>
        <dbReference type="ChEBI" id="CHEBI:15378"/>
        <dbReference type="ChEBI" id="CHEBI:17319"/>
        <dbReference type="ChEBI" id="CHEBI:29947"/>
        <dbReference type="ChEBI" id="CHEBI:32722"/>
        <dbReference type="ChEBI" id="CHEBI:57618"/>
        <dbReference type="ChEBI" id="CHEBI:57844"/>
        <dbReference type="ChEBI" id="CHEBI:59789"/>
        <dbReference type="ChEBI" id="CHEBI:140311"/>
    </reaction>
</comment>
<dbReference type="Gene3D" id="3.20.20.70">
    <property type="entry name" value="Aldolase class I"/>
    <property type="match status" value="1"/>
</dbReference>
<dbReference type="GO" id="GO:0046872">
    <property type="term" value="F:metal ion binding"/>
    <property type="evidence" value="ECO:0007669"/>
    <property type="project" value="UniProtKB-KW"/>
</dbReference>
<gene>
    <name evidence="12" type="ordered locus">Olsu_0185</name>
</gene>
<dbReference type="Pfam" id="PF04055">
    <property type="entry name" value="Radical_SAM"/>
    <property type="match status" value="1"/>
</dbReference>
<dbReference type="Gene3D" id="3.30.70.20">
    <property type="match status" value="1"/>
</dbReference>
<dbReference type="eggNOG" id="COG1180">
    <property type="taxonomic scope" value="Bacteria"/>
</dbReference>
<evidence type="ECO:0000313" key="13">
    <source>
        <dbReference type="Proteomes" id="UP000000333"/>
    </source>
</evidence>
<name>E1QY53_OLSUV</name>
<dbReference type="PANTHER" id="PTHR30352">
    <property type="entry name" value="PYRUVATE FORMATE-LYASE-ACTIVATING ENZYME"/>
    <property type="match status" value="1"/>
</dbReference>
<dbReference type="PROSITE" id="PS51379">
    <property type="entry name" value="4FE4S_FER_2"/>
    <property type="match status" value="2"/>
</dbReference>
<dbReference type="KEGG" id="ols:Olsu_0185"/>
<dbReference type="InterPro" id="IPR001989">
    <property type="entry name" value="Radical_activat_CS"/>
</dbReference>
<dbReference type="EMBL" id="CP002106">
    <property type="protein sequence ID" value="ADK67317.1"/>
    <property type="molecule type" value="Genomic_DNA"/>
</dbReference>
<keyword evidence="3" id="KW-0004">4Fe-4S</keyword>
<evidence type="ECO:0000313" key="12">
    <source>
        <dbReference type="EMBL" id="ADK67317.1"/>
    </source>
</evidence>
<dbReference type="RefSeq" id="WP_013251069.1">
    <property type="nucleotide sequence ID" value="NC_014363.1"/>
</dbReference>
<reference evidence="12 13" key="1">
    <citation type="journal article" date="2010" name="Stand. Genomic Sci.">
        <title>Complete genome sequence of Olsenella uli type strain (VPI D76D-27C).</title>
        <authorList>
            <person name="Goker M."/>
            <person name="Held B."/>
            <person name="Lucas S."/>
            <person name="Nolan M."/>
            <person name="Yasawong M."/>
            <person name="Glavina Del Rio T."/>
            <person name="Tice H."/>
            <person name="Cheng J.F."/>
            <person name="Bruce D."/>
            <person name="Detter J.C."/>
            <person name="Tapia R."/>
            <person name="Han C."/>
            <person name="Goodwin L."/>
            <person name="Pitluck S."/>
            <person name="Liolios K."/>
            <person name="Ivanova N."/>
            <person name="Mavromatis K."/>
            <person name="Mikhailova N."/>
            <person name="Pati A."/>
            <person name="Chen A."/>
            <person name="Palaniappan K."/>
            <person name="Land M."/>
            <person name="Hauser L."/>
            <person name="Chang Y.J."/>
            <person name="Jeffries C.D."/>
            <person name="Rohde M."/>
            <person name="Sikorski J."/>
            <person name="Pukall R."/>
            <person name="Woyke T."/>
            <person name="Bristow J."/>
            <person name="Eisen J.A."/>
            <person name="Markowitz V."/>
            <person name="Hugenholtz P."/>
            <person name="Kyrpides N.C."/>
            <person name="Klenk H.P."/>
            <person name="Lapidus A."/>
        </authorList>
    </citation>
    <scope>NUCLEOTIDE SEQUENCE [LARGE SCALE GENOMIC DNA]</scope>
    <source>
        <strain evidence="13">ATCC 49627 / DSM 7084 / CIP 109912 / JCM 12494 / NCIMB 702895 / VPI D76D-27C</strain>
    </source>
</reference>
<feature type="domain" description="Radical SAM core" evidence="11">
    <location>
        <begin position="34"/>
        <end position="297"/>
    </location>
</feature>
<comment type="cofactor">
    <cofactor evidence="1">
        <name>[4Fe-4S] cluster</name>
        <dbReference type="ChEBI" id="CHEBI:49883"/>
    </cofactor>
</comment>
<evidence type="ECO:0000256" key="3">
    <source>
        <dbReference type="ARBA" id="ARBA00022485"/>
    </source>
</evidence>
<evidence type="ECO:0000256" key="5">
    <source>
        <dbReference type="ARBA" id="ARBA00022723"/>
    </source>
</evidence>
<keyword evidence="7" id="KW-0408">Iron</keyword>
<evidence type="ECO:0000256" key="4">
    <source>
        <dbReference type="ARBA" id="ARBA00022691"/>
    </source>
</evidence>
<dbReference type="PROSITE" id="PS51918">
    <property type="entry name" value="RADICAL_SAM"/>
    <property type="match status" value="1"/>
</dbReference>
<evidence type="ECO:0000256" key="2">
    <source>
        <dbReference type="ARBA" id="ARBA00009777"/>
    </source>
</evidence>
<keyword evidence="4" id="KW-0949">S-adenosyl-L-methionine</keyword>
<dbReference type="InterPro" id="IPR058240">
    <property type="entry name" value="rSAM_sf"/>
</dbReference>
<dbReference type="PROSITE" id="PS01087">
    <property type="entry name" value="RADICAL_ACTIVATING"/>
    <property type="match status" value="1"/>
</dbReference>
<dbReference type="AlphaFoldDB" id="E1QY53"/>
<dbReference type="InterPro" id="IPR013785">
    <property type="entry name" value="Aldolase_TIM"/>
</dbReference>
<dbReference type="InterPro" id="IPR007197">
    <property type="entry name" value="rSAM"/>
</dbReference>
<dbReference type="SUPFAM" id="SSF102114">
    <property type="entry name" value="Radical SAM enzymes"/>
    <property type="match status" value="1"/>
</dbReference>
<accession>E1QY53</accession>
<dbReference type="GO" id="GO:0016491">
    <property type="term" value="F:oxidoreductase activity"/>
    <property type="evidence" value="ECO:0007669"/>
    <property type="project" value="UniProtKB-KW"/>
</dbReference>
<organism evidence="12 13">
    <name type="scientific">Olsenella uli (strain ATCC 49627 / DSM 7084 / CCUG 31166 / CIP 109912 / JCM 12494 / LMG 11480 / NCIMB 702895 / VPI D76D-27C)</name>
    <name type="common">Lactobacillus uli</name>
    <dbReference type="NCBI Taxonomy" id="633147"/>
    <lineage>
        <taxon>Bacteria</taxon>
        <taxon>Bacillati</taxon>
        <taxon>Actinomycetota</taxon>
        <taxon>Coriobacteriia</taxon>
        <taxon>Coriobacteriales</taxon>
        <taxon>Atopobiaceae</taxon>
        <taxon>Olsenella</taxon>
    </lineage>
</organism>
<keyword evidence="13" id="KW-1185">Reference proteome</keyword>
<dbReference type="InterPro" id="IPR012839">
    <property type="entry name" value="Organic_radical_activase"/>
</dbReference>
<dbReference type="InterPro" id="IPR017900">
    <property type="entry name" value="4Fe4S_Fe_S_CS"/>
</dbReference>
<dbReference type="OrthoDB" id="9782387at2"/>
<evidence type="ECO:0000256" key="1">
    <source>
        <dbReference type="ARBA" id="ARBA00001966"/>
    </source>
</evidence>
<evidence type="ECO:0000256" key="9">
    <source>
        <dbReference type="ARBA" id="ARBA00047365"/>
    </source>
</evidence>
<dbReference type="PANTHER" id="PTHR30352:SF13">
    <property type="entry name" value="GLYCYL-RADICAL ENZYME ACTIVATING ENZYME YJJW-RELATED"/>
    <property type="match status" value="1"/>
</dbReference>
<dbReference type="HOGENOM" id="CLU_058969_3_0_11"/>
<dbReference type="NCBIfam" id="TIGR04041">
    <property type="entry name" value="activase_YjjW"/>
    <property type="match status" value="1"/>
</dbReference>
<feature type="domain" description="4Fe-4S ferredoxin-type" evidence="10">
    <location>
        <begin position="56"/>
        <end position="84"/>
    </location>
</feature>
<dbReference type="PROSITE" id="PS00198">
    <property type="entry name" value="4FE4S_FER_1"/>
    <property type="match status" value="2"/>
</dbReference>
<dbReference type="InterPro" id="IPR040074">
    <property type="entry name" value="BssD/PflA/YjjW"/>
</dbReference>
<evidence type="ECO:0000256" key="6">
    <source>
        <dbReference type="ARBA" id="ARBA00023002"/>
    </source>
</evidence>
<dbReference type="InterPro" id="IPR023912">
    <property type="entry name" value="YjjW_bact"/>
</dbReference>
<protein>
    <submittedName>
        <fullName evidence="12">Radical SAM domain protein</fullName>
    </submittedName>
</protein>
<feature type="domain" description="4Fe-4S ferredoxin-type" evidence="10">
    <location>
        <begin position="85"/>
        <end position="113"/>
    </location>
</feature>
<dbReference type="InterPro" id="IPR017896">
    <property type="entry name" value="4Fe4S_Fe-S-bd"/>
</dbReference>
<sequence length="297" mass="32359">MPADDAAAPRLGRRASERTSERVMVNKVIPFSLVDGPGSRCSVFLQGCNIRCAYCHNPETQATCINCTDCVAGCPSGALSLREGRVVWDEATCIGCDQCIHVCGHRASPKVRLLDAGEVFGIVRGYVPFIRGVTTSGGECMLHPRFLKGLFERCRGIGLETLIDTNGTIDFEGHEDLLAVANGVMLDVKAWDDGLFRRLTGSGNATVLKNLAFLGERDKLEEIRVVVVDGWNDPEDAIDGIADTLGELVGRQRLKLIRFRRFGVIGELSSMASPSDERMAQLERRARDVGFGEVVTT</sequence>
<dbReference type="STRING" id="633147.Olsu_0185"/>
<keyword evidence="8" id="KW-0411">Iron-sulfur</keyword>
<dbReference type="InterPro" id="IPR034457">
    <property type="entry name" value="Organic_radical-activating"/>
</dbReference>
<dbReference type="GeneID" id="78511663"/>
<evidence type="ECO:0000259" key="11">
    <source>
        <dbReference type="PROSITE" id="PS51918"/>
    </source>
</evidence>
<dbReference type="GO" id="GO:0051539">
    <property type="term" value="F:4 iron, 4 sulfur cluster binding"/>
    <property type="evidence" value="ECO:0007669"/>
    <property type="project" value="UniProtKB-KW"/>
</dbReference>
<dbReference type="SFLD" id="SFLDS00029">
    <property type="entry name" value="Radical_SAM"/>
    <property type="match status" value="1"/>
</dbReference>
<dbReference type="SFLD" id="SFLDF00392">
    <property type="entry name" value="YjjI_activase"/>
    <property type="match status" value="1"/>
</dbReference>
<keyword evidence="6" id="KW-0560">Oxidoreductase</keyword>
<evidence type="ECO:0000256" key="7">
    <source>
        <dbReference type="ARBA" id="ARBA00023004"/>
    </source>
</evidence>
<proteinExistence type="inferred from homology"/>
<evidence type="ECO:0000259" key="10">
    <source>
        <dbReference type="PROSITE" id="PS51379"/>
    </source>
</evidence>
<dbReference type="SFLD" id="SFLDG01066">
    <property type="entry name" value="organic_radical-activating_enz"/>
    <property type="match status" value="1"/>
</dbReference>
<comment type="similarity">
    <text evidence="2">Belongs to the organic radical-activating enzymes family.</text>
</comment>
<dbReference type="SUPFAM" id="SSF54862">
    <property type="entry name" value="4Fe-4S ferredoxins"/>
    <property type="match status" value="1"/>
</dbReference>
<keyword evidence="5" id="KW-0479">Metal-binding</keyword>
<dbReference type="CDD" id="cd01335">
    <property type="entry name" value="Radical_SAM"/>
    <property type="match status" value="1"/>
</dbReference>
<dbReference type="Proteomes" id="UP000000333">
    <property type="component" value="Chromosome"/>
</dbReference>